<evidence type="ECO:0000313" key="1">
    <source>
        <dbReference type="EMBL" id="XCM80344.1"/>
    </source>
</evidence>
<organism evidence="1">
    <name type="scientific">Kitasatospora camelliae</name>
    <dbReference type="NCBI Taxonomy" id="3156397"/>
    <lineage>
        <taxon>Bacteria</taxon>
        <taxon>Bacillati</taxon>
        <taxon>Actinomycetota</taxon>
        <taxon>Actinomycetes</taxon>
        <taxon>Kitasatosporales</taxon>
        <taxon>Streptomycetaceae</taxon>
        <taxon>Kitasatospora</taxon>
    </lineage>
</organism>
<dbReference type="AlphaFoldDB" id="A0AAU8JX59"/>
<dbReference type="RefSeq" id="WP_354641283.1">
    <property type="nucleotide sequence ID" value="NZ_CP159872.1"/>
</dbReference>
<gene>
    <name evidence="1" type="ORF">ABWK59_16135</name>
</gene>
<dbReference type="KEGG" id="kcm:ABWK59_16135"/>
<sequence>MATNQKFMAGFQINRGMLTAGAVLTGLGAAMAFAGTVVLSVAVASAGRGWMQQLDTPPTEIARRGLNQARAASLAGLEAWRTEGRASAN</sequence>
<proteinExistence type="predicted"/>
<dbReference type="EMBL" id="CP159872">
    <property type="protein sequence ID" value="XCM80344.1"/>
    <property type="molecule type" value="Genomic_DNA"/>
</dbReference>
<accession>A0AAU8JX59</accession>
<reference evidence="1" key="1">
    <citation type="submission" date="2024-06" db="EMBL/GenBank/DDBJ databases">
        <title>The genome sequences of Kitasatospora sp. strain HUAS MG31.</title>
        <authorList>
            <person name="Mo P."/>
        </authorList>
    </citation>
    <scope>NUCLEOTIDE SEQUENCE</scope>
    <source>
        <strain evidence="1">HUAS MG31</strain>
    </source>
</reference>
<protein>
    <submittedName>
        <fullName evidence="1">Uncharacterized protein</fullName>
    </submittedName>
</protein>
<name>A0AAU8JX59_9ACTN</name>